<dbReference type="OrthoDB" id="3619737at2"/>
<keyword evidence="4" id="KW-1185">Reference proteome</keyword>
<gene>
    <name evidence="3" type="ORF">CLV71_10358</name>
</gene>
<dbReference type="InterPro" id="IPR009075">
    <property type="entry name" value="AcylCo_DH/oxidase_C"/>
</dbReference>
<evidence type="ECO:0000313" key="3">
    <source>
        <dbReference type="EMBL" id="TDV54818.1"/>
    </source>
</evidence>
<dbReference type="SUPFAM" id="SSF47203">
    <property type="entry name" value="Acyl-CoA dehydrogenase C-terminal domain-like"/>
    <property type="match status" value="1"/>
</dbReference>
<dbReference type="EMBL" id="SOCP01000003">
    <property type="protein sequence ID" value="TDV54818.1"/>
    <property type="molecule type" value="Genomic_DNA"/>
</dbReference>
<name>A0A4R7VYT0_9PSEU</name>
<comment type="caution">
    <text evidence="3">The sequence shown here is derived from an EMBL/GenBank/DDBJ whole genome shotgun (WGS) entry which is preliminary data.</text>
</comment>
<dbReference type="RefSeq" id="WP_133901964.1">
    <property type="nucleotide sequence ID" value="NZ_SOCP01000003.1"/>
</dbReference>
<feature type="domain" description="Acyl-CoA dehydrogenase/oxidase C-terminal" evidence="2">
    <location>
        <begin position="92"/>
        <end position="193"/>
    </location>
</feature>
<evidence type="ECO:0000313" key="4">
    <source>
        <dbReference type="Proteomes" id="UP000294927"/>
    </source>
</evidence>
<keyword evidence="1" id="KW-0285">Flavoprotein</keyword>
<dbReference type="InterPro" id="IPR036250">
    <property type="entry name" value="AcylCo_DH-like_C"/>
</dbReference>
<dbReference type="Proteomes" id="UP000294927">
    <property type="component" value="Unassembled WGS sequence"/>
</dbReference>
<accession>A0A4R7VYT0</accession>
<dbReference type="AlphaFoldDB" id="A0A4R7VYT0"/>
<evidence type="ECO:0000259" key="2">
    <source>
        <dbReference type="Pfam" id="PF00441"/>
    </source>
</evidence>
<dbReference type="Gene3D" id="1.20.140.10">
    <property type="entry name" value="Butyryl-CoA Dehydrogenase, subunit A, domain 3"/>
    <property type="match status" value="1"/>
</dbReference>
<protein>
    <submittedName>
        <fullName evidence="3">Acyl-CoA dehydrogenase-like protein</fullName>
    </submittedName>
</protein>
<evidence type="ECO:0000256" key="1">
    <source>
        <dbReference type="ARBA" id="ARBA00022630"/>
    </source>
</evidence>
<organism evidence="3 4">
    <name type="scientific">Actinophytocola oryzae</name>
    <dbReference type="NCBI Taxonomy" id="502181"/>
    <lineage>
        <taxon>Bacteria</taxon>
        <taxon>Bacillati</taxon>
        <taxon>Actinomycetota</taxon>
        <taxon>Actinomycetes</taxon>
        <taxon>Pseudonocardiales</taxon>
        <taxon>Pseudonocardiaceae</taxon>
    </lineage>
</organism>
<reference evidence="3 4" key="1">
    <citation type="submission" date="2019-03" db="EMBL/GenBank/DDBJ databases">
        <title>Genomic Encyclopedia of Archaeal and Bacterial Type Strains, Phase II (KMG-II): from individual species to whole genera.</title>
        <authorList>
            <person name="Goeker M."/>
        </authorList>
    </citation>
    <scope>NUCLEOTIDE SEQUENCE [LARGE SCALE GENOMIC DNA]</scope>
    <source>
        <strain evidence="3 4">DSM 45499</strain>
    </source>
</reference>
<dbReference type="Pfam" id="PF00441">
    <property type="entry name" value="Acyl-CoA_dh_1"/>
    <property type="match status" value="1"/>
</dbReference>
<sequence length="207" mass="21983">MSSALTVDIADYERVGYSDGLAAGLVKVLRDLSDADVSAVAPGRFVAVPTERASGATVGHSMVQDEGIAILDLRQSERPTEPSGCVLDVGLRLAAVRVGLTRCHLDAAVEHLTGRTGGGEPLIRKQLNQGSVADVLAGVEMLRRYLETTALDPTNESIVDIHAQLTALDWEVTKLFGASGYMADHPVRALYVADLVANTWVCKGEQS</sequence>
<proteinExistence type="predicted"/>
<dbReference type="GO" id="GO:0016627">
    <property type="term" value="F:oxidoreductase activity, acting on the CH-CH group of donors"/>
    <property type="evidence" value="ECO:0007669"/>
    <property type="project" value="InterPro"/>
</dbReference>